<evidence type="ECO:0000313" key="6">
    <source>
        <dbReference type="Proteomes" id="UP001180489"/>
    </source>
</evidence>
<dbReference type="RefSeq" id="WP_311634935.1">
    <property type="nucleotide sequence ID" value="NZ_JAVRFF010000011.1"/>
</dbReference>
<feature type="domain" description="Phage tail tape measure protein" evidence="4">
    <location>
        <begin position="110"/>
        <end position="305"/>
    </location>
</feature>
<name>A0ABU2UIJ1_9ACTN</name>
<dbReference type="InterPro" id="IPR010090">
    <property type="entry name" value="Phage_tape_meas"/>
</dbReference>
<feature type="transmembrane region" description="Helical" evidence="3">
    <location>
        <begin position="536"/>
        <end position="559"/>
    </location>
</feature>
<dbReference type="PANTHER" id="PTHR37813:SF1">
    <property type="entry name" value="FELS-2 PROPHAGE PROTEIN"/>
    <property type="match status" value="1"/>
</dbReference>
<dbReference type="PANTHER" id="PTHR37813">
    <property type="entry name" value="FELS-2 PROPHAGE PROTEIN"/>
    <property type="match status" value="1"/>
</dbReference>
<organism evidence="5 6">
    <name type="scientific">Streptomyces hintoniae</name>
    <dbReference type="NCBI Taxonomy" id="3075521"/>
    <lineage>
        <taxon>Bacteria</taxon>
        <taxon>Bacillati</taxon>
        <taxon>Actinomycetota</taxon>
        <taxon>Actinomycetes</taxon>
        <taxon>Kitasatosporales</taxon>
        <taxon>Streptomycetaceae</taxon>
        <taxon>Streptomyces</taxon>
    </lineage>
</organism>
<feature type="coiled-coil region" evidence="2">
    <location>
        <begin position="772"/>
        <end position="799"/>
    </location>
</feature>
<feature type="transmembrane region" description="Helical" evidence="3">
    <location>
        <begin position="580"/>
        <end position="599"/>
    </location>
</feature>
<comment type="caution">
    <text evidence="5">The sequence shown here is derived from an EMBL/GenBank/DDBJ whole genome shotgun (WGS) entry which is preliminary data.</text>
</comment>
<evidence type="ECO:0000256" key="2">
    <source>
        <dbReference type="SAM" id="Coils"/>
    </source>
</evidence>
<evidence type="ECO:0000313" key="5">
    <source>
        <dbReference type="EMBL" id="MDT0472786.1"/>
    </source>
</evidence>
<reference evidence="5" key="1">
    <citation type="submission" date="2024-05" db="EMBL/GenBank/DDBJ databases">
        <title>30 novel species of actinomycetes from the DSMZ collection.</title>
        <authorList>
            <person name="Nouioui I."/>
        </authorList>
    </citation>
    <scope>NUCLEOTIDE SEQUENCE</scope>
    <source>
        <strain evidence="5">DSM 41014</strain>
    </source>
</reference>
<keyword evidence="3" id="KW-0472">Membrane</keyword>
<feature type="transmembrane region" description="Helical" evidence="3">
    <location>
        <begin position="478"/>
        <end position="500"/>
    </location>
</feature>
<gene>
    <name evidence="5" type="ORF">RM863_11680</name>
</gene>
<keyword evidence="3" id="KW-0812">Transmembrane</keyword>
<sequence>MAGDSRTLRVVIVGNADSAQNALNGLADSSADAGSSVEAMGGKFQGLKAGLAGLGAGLLAALPLAGLAAMNKGLDEIANRAKTAAKMGLTGADASKAGKLAGDLYKAGWGESTADTGEIVKRVSQDLNRSVNAVDFKPVANKVAAISSTMDQEIGGTTKAVSNLLRNGLAKNANEALDMVAAGFTNGVDKSEDFLDTLNEYGAPFKRLGLDGSKAIGLLSQGLKGGARDADYVADALKEFSIRAIDGSTVAAQGYKALGMNAEEMTAKIAKGGKNAEEGLTQVLDGLRKIHDPVKRNAAAVALFGTKAEDLGDSLFSLDTKTAVDSLGKVEGAADQMANTMQNNSAAKVERFKRRAISAFTELGVKGIVGIEAVGKKVSPVFDKVSKTAEPFRKKLGAIGAKIKTSFDTGFARRALDQLGQKLSGIWSVAGPALNRFVEFFKSTLIPLFSEFWTKTQPVLVKLWQTFTTYLEFIKAGIQGFVTAVVFLWQVFGSSILSYVRRAFSAVMTVVSGVLSVIQGIYNVFIGVFTGNWSRAWLGVQQIFSGTWSVIVGLFRLAMSTLRLALSAGMAVLRGIWRSSWSAVASFFLGLWSGLTGLFSRTMGRLGNSASAGVSAVKDFFVNGFNTLYVTAKGKLSSLEGAVREVPGKVKAALSGLPSEMASIGRNVIQGIVNGIRGSLGSVMSAAQSIVDKIPGPIRKALGIHSPSRVMAAIGKWITAGLVKGMLGGEKSVQKTSAKLQKLITKAFRAGAISKGTADSLHKYVSAQNKKLKKLSVERANVAGQLAKANAKLADLKKAKSDMASSVTGKARDYAGFMGAYDSDEYGDNSASAMLGRLKSKLSGIINFGKNLATLQKRGFGRGIINQIAQAGPEEGGQMAEALMNSNATQIKDFNSTYNAINAESTKLGTWASKNYYDAGIASTEGLIRGLKSKQSKLTKTIENMAKVMVKTLRKKLGIKSPSRVFRRDGNHTGEGFVLGVEDQQDAVQDAVNALAGTRPTGRLSNSSIAREASASVVTSSAPVVHVTVQGNVTAEKALAKAIAGTIRDEIVRNGKRNGGRTGL</sequence>
<keyword evidence="3" id="KW-1133">Transmembrane helix</keyword>
<accession>A0ABU2UIJ1</accession>
<evidence type="ECO:0000256" key="3">
    <source>
        <dbReference type="SAM" id="Phobius"/>
    </source>
</evidence>
<dbReference type="Proteomes" id="UP001180489">
    <property type="component" value="Unassembled WGS sequence"/>
</dbReference>
<dbReference type="Pfam" id="PF10145">
    <property type="entry name" value="PhageMin_Tail"/>
    <property type="match status" value="1"/>
</dbReference>
<protein>
    <submittedName>
        <fullName evidence="5">Phage tail tape measure protein</fullName>
    </submittedName>
</protein>
<keyword evidence="1" id="KW-1188">Viral release from host cell</keyword>
<keyword evidence="2" id="KW-0175">Coiled coil</keyword>
<feature type="transmembrane region" description="Helical" evidence="3">
    <location>
        <begin position="507"/>
        <end position="530"/>
    </location>
</feature>
<feature type="transmembrane region" description="Helical" evidence="3">
    <location>
        <begin position="49"/>
        <end position="70"/>
    </location>
</feature>
<evidence type="ECO:0000259" key="4">
    <source>
        <dbReference type="Pfam" id="PF10145"/>
    </source>
</evidence>
<dbReference type="EMBL" id="JAVRFF010000011">
    <property type="protein sequence ID" value="MDT0472786.1"/>
    <property type="molecule type" value="Genomic_DNA"/>
</dbReference>
<proteinExistence type="predicted"/>
<keyword evidence="6" id="KW-1185">Reference proteome</keyword>
<evidence type="ECO:0000256" key="1">
    <source>
        <dbReference type="ARBA" id="ARBA00022612"/>
    </source>
</evidence>
<dbReference type="NCBIfam" id="TIGR01760">
    <property type="entry name" value="tape_meas_TP901"/>
    <property type="match status" value="1"/>
</dbReference>